<evidence type="ECO:0000313" key="2">
    <source>
        <dbReference type="EMBL" id="RAL11767.1"/>
    </source>
</evidence>
<dbReference type="EMBL" id="KZ824286">
    <property type="protein sequence ID" value="RAL11767.1"/>
    <property type="molecule type" value="Genomic_DNA"/>
</dbReference>
<feature type="repeat" description="ANK" evidence="1">
    <location>
        <begin position="93"/>
        <end position="121"/>
    </location>
</feature>
<dbReference type="RefSeq" id="XP_025550921.1">
    <property type="nucleotide sequence ID" value="XM_025696358.1"/>
</dbReference>
<dbReference type="InterPro" id="IPR002110">
    <property type="entry name" value="Ankyrin_rpt"/>
</dbReference>
<dbReference type="GeneID" id="37200647"/>
<dbReference type="InterPro" id="IPR036047">
    <property type="entry name" value="F-box-like_dom_sf"/>
</dbReference>
<evidence type="ECO:0000256" key="1">
    <source>
        <dbReference type="PROSITE-ProRule" id="PRU00023"/>
    </source>
</evidence>
<sequence>MAIQLGDLPPELIIKCAEYTDPQSLWNWARTCKGYMILFRGVLKEIRQCALVSYRPYLYTWQPLLEAVRNGEYKQVEKALVRFHIDPNSYDQSGRPLLHTAVPCKQLEIARLLLYHGASPDDPYFYGAVDCWCRRPTVEDASMLELLMDAGARVSGLSNPHSLLRSLITIPFEYAFLNRAVRYFLVPDPLKSGVLGVHFNVDMAIKQGTVNFMRVFLTLEPNLLQYRWKKRDNPNEEDDPITRAISYDRWDIAHCLREFAPRNAKNESS</sequence>
<dbReference type="Gene3D" id="1.25.40.20">
    <property type="entry name" value="Ankyrin repeat-containing domain"/>
    <property type="match status" value="1"/>
</dbReference>
<proteinExistence type="predicted"/>
<dbReference type="SUPFAM" id="SSF48403">
    <property type="entry name" value="Ankyrin repeat"/>
    <property type="match status" value="1"/>
</dbReference>
<dbReference type="InterPro" id="IPR036770">
    <property type="entry name" value="Ankyrin_rpt-contain_sf"/>
</dbReference>
<gene>
    <name evidence="2" type="ORF">BO97DRAFT_414710</name>
</gene>
<dbReference type="AlphaFoldDB" id="A0A395HVD0"/>
<reference evidence="2 3" key="1">
    <citation type="submission" date="2018-02" db="EMBL/GenBank/DDBJ databases">
        <title>The genomes of Aspergillus section Nigri reveals drivers in fungal speciation.</title>
        <authorList>
            <consortium name="DOE Joint Genome Institute"/>
            <person name="Vesth T.C."/>
            <person name="Nybo J."/>
            <person name="Theobald S."/>
            <person name="Brandl J."/>
            <person name="Frisvad J.C."/>
            <person name="Nielsen K.F."/>
            <person name="Lyhne E.K."/>
            <person name="Kogle M.E."/>
            <person name="Kuo A."/>
            <person name="Riley R."/>
            <person name="Clum A."/>
            <person name="Nolan M."/>
            <person name="Lipzen A."/>
            <person name="Salamov A."/>
            <person name="Henrissat B."/>
            <person name="Wiebenga A."/>
            <person name="De vries R.P."/>
            <person name="Grigoriev I.V."/>
            <person name="Mortensen U.H."/>
            <person name="Andersen M.R."/>
            <person name="Baker S.E."/>
        </authorList>
    </citation>
    <scope>NUCLEOTIDE SEQUENCE [LARGE SCALE GENOMIC DNA]</scope>
    <source>
        <strain evidence="2 3">CBS 101889</strain>
    </source>
</reference>
<dbReference type="STRING" id="1450537.A0A395HVD0"/>
<name>A0A395HVD0_ASPHC</name>
<dbReference type="Pfam" id="PF12796">
    <property type="entry name" value="Ank_2"/>
    <property type="match status" value="1"/>
</dbReference>
<organism evidence="2 3">
    <name type="scientific">Aspergillus homomorphus (strain CBS 101889)</name>
    <dbReference type="NCBI Taxonomy" id="1450537"/>
    <lineage>
        <taxon>Eukaryota</taxon>
        <taxon>Fungi</taxon>
        <taxon>Dikarya</taxon>
        <taxon>Ascomycota</taxon>
        <taxon>Pezizomycotina</taxon>
        <taxon>Eurotiomycetes</taxon>
        <taxon>Eurotiomycetidae</taxon>
        <taxon>Eurotiales</taxon>
        <taxon>Aspergillaceae</taxon>
        <taxon>Aspergillus</taxon>
        <taxon>Aspergillus subgen. Circumdati</taxon>
    </lineage>
</organism>
<keyword evidence="1" id="KW-0040">ANK repeat</keyword>
<dbReference type="VEuPathDB" id="FungiDB:BO97DRAFT_414710"/>
<keyword evidence="3" id="KW-1185">Reference proteome</keyword>
<accession>A0A395HVD0</accession>
<dbReference type="PROSITE" id="PS50088">
    <property type="entry name" value="ANK_REPEAT"/>
    <property type="match status" value="1"/>
</dbReference>
<dbReference type="SUPFAM" id="SSF81383">
    <property type="entry name" value="F-box domain"/>
    <property type="match status" value="1"/>
</dbReference>
<dbReference type="OrthoDB" id="539213at2759"/>
<dbReference type="PROSITE" id="PS50297">
    <property type="entry name" value="ANK_REP_REGION"/>
    <property type="match status" value="1"/>
</dbReference>
<evidence type="ECO:0000313" key="3">
    <source>
        <dbReference type="Proteomes" id="UP000248961"/>
    </source>
</evidence>
<dbReference type="Proteomes" id="UP000248961">
    <property type="component" value="Unassembled WGS sequence"/>
</dbReference>
<protein>
    <submittedName>
        <fullName evidence="2">Uncharacterized protein</fullName>
    </submittedName>
</protein>